<gene>
    <name evidence="1" type="ORF">E6C27_scaffold518G00230</name>
</gene>
<proteinExistence type="predicted"/>
<evidence type="ECO:0000313" key="2">
    <source>
        <dbReference type="Proteomes" id="UP000321393"/>
    </source>
</evidence>
<dbReference type="SUPFAM" id="SSF56219">
    <property type="entry name" value="DNase I-like"/>
    <property type="match status" value="1"/>
</dbReference>
<name>A0A5A7UWP4_CUCMM</name>
<organism evidence="1 2">
    <name type="scientific">Cucumis melo var. makuwa</name>
    <name type="common">Oriental melon</name>
    <dbReference type="NCBI Taxonomy" id="1194695"/>
    <lineage>
        <taxon>Eukaryota</taxon>
        <taxon>Viridiplantae</taxon>
        <taxon>Streptophyta</taxon>
        <taxon>Embryophyta</taxon>
        <taxon>Tracheophyta</taxon>
        <taxon>Spermatophyta</taxon>
        <taxon>Magnoliopsida</taxon>
        <taxon>eudicotyledons</taxon>
        <taxon>Gunneridae</taxon>
        <taxon>Pentapetalae</taxon>
        <taxon>rosids</taxon>
        <taxon>fabids</taxon>
        <taxon>Cucurbitales</taxon>
        <taxon>Cucurbitaceae</taxon>
        <taxon>Benincaseae</taxon>
        <taxon>Cucumis</taxon>
    </lineage>
</organism>
<dbReference type="PANTHER" id="PTHR46890:SF48">
    <property type="entry name" value="RNA-DIRECTED DNA POLYMERASE"/>
    <property type="match status" value="1"/>
</dbReference>
<comment type="caution">
    <text evidence="1">The sequence shown here is derived from an EMBL/GenBank/DDBJ whole genome shotgun (WGS) entry which is preliminary data.</text>
</comment>
<dbReference type="Gene3D" id="3.60.10.10">
    <property type="entry name" value="Endonuclease/exonuclease/phosphatase"/>
    <property type="match status" value="1"/>
</dbReference>
<sequence length="1012" mass="114769">MAESTFMDAFVMGLSPELRAEVVSRHPKKKDECMREAQLVNDHKNLALNELGLQGANTMKAQLTKAPIPQMEKSELKDKEAQTRQITLNTRGNFVKKEAGEASTKRLSDSELQMRIDKGLYFRCNDKWSQGHWGKMRENRELRLYITNVKVELEEEGEVKTEANEIVELKNYGARRQCGNLLENIVRELNLPMMEGSKFGVTIGDENSHLRDRNSHLRTRHMQKGGAGVDRSDYKGKLLGYQFGTIGCNFGHPLLVLERVYEYTLTIKKEIVDIWWKCRTKKMKKAKRQKVKRAKEEKRKAKIIRPNRSTYSSPVLLVKKKDGWWRFCIDYRKLNGVLKRVNGSITENFNLLFEKWNDAKHNKSTLIEELQGDGLPENWNFLNQNAPSISRNPFEAQRKLGGKDEDLEWPESEPVLKSLPEKPCFRGNNSNQRAAGLLTHLEDEKAAPEERENQSSKIEKIVSLPFNAATNGLSSSPHSDSLQLNIAAGSHVVEELNVRPALQPQFFNFDEPKPDSCSKKEVGSTFNDCNFIIPAVEEAFCKLSNEGNKEKRAHFNNSLSNNKFFPRGQVSSDFGFSNRFKNAKGSKASHVPKILKHSIRKQTSFDNVWTAVLKSEFSGVCDLKNPSLDSLRNHLSKHSVSANNLDLLEVYSSRIQVPECFIRSVNVDSSSSVSIFHPPSLIQRHLFCEAAQDDFSLKNQLEFSSPISVSSEDSVDSSNKVDLKLDSEIEGADLNALFNDKEFPSNKIPMDLPKDLIVSWNTRGLNDSSKRAALKKFIKNCNPNVVIIQESKKDTLNSVFIKSLWSSKDIGRDFVASVGSSGEFLPCRTGVKSRASQGKRKKILLLELEKYDSVAELFGLNEEEIVLEQHCKLNYLAFTKMKSVIIFKNVALVTQFLVEEIFKALKALGSNKAPGPNGFIAEFLIKYWSNFKDIFKSLMDDFHINGRLNAYIQENFICLVQKKESATLVKDFHPISLTTLTYKVVAKVLSKRLKQVMDAIISPIQSAFTEGR</sequence>
<dbReference type="EMBL" id="SSTE01006258">
    <property type="protein sequence ID" value="KAA0059514.1"/>
    <property type="molecule type" value="Genomic_DNA"/>
</dbReference>
<dbReference type="Gene3D" id="3.10.10.10">
    <property type="entry name" value="HIV Type 1 Reverse Transcriptase, subunit A, domain 1"/>
    <property type="match status" value="1"/>
</dbReference>
<evidence type="ECO:0000313" key="1">
    <source>
        <dbReference type="EMBL" id="KAA0059514.1"/>
    </source>
</evidence>
<accession>A0A5A7UWP4</accession>
<dbReference type="AlphaFoldDB" id="A0A5A7UWP4"/>
<dbReference type="PANTHER" id="PTHR46890">
    <property type="entry name" value="NON-LTR RETROLELEMENT REVERSE TRANSCRIPTASE-LIKE PROTEIN-RELATED"/>
    <property type="match status" value="1"/>
</dbReference>
<dbReference type="OrthoDB" id="991485at2759"/>
<dbReference type="InterPro" id="IPR052343">
    <property type="entry name" value="Retrotransposon-Effector_Assoc"/>
</dbReference>
<reference evidence="1 2" key="1">
    <citation type="submission" date="2019-08" db="EMBL/GenBank/DDBJ databases">
        <title>Draft genome sequences of two oriental melons (Cucumis melo L. var makuwa).</title>
        <authorList>
            <person name="Kwon S.-Y."/>
        </authorList>
    </citation>
    <scope>NUCLEOTIDE SEQUENCE [LARGE SCALE GENOMIC DNA]</scope>
    <source>
        <strain evidence="2">cv. SW 3</strain>
        <tissue evidence="1">Leaf</tissue>
    </source>
</reference>
<protein>
    <submittedName>
        <fullName evidence="1">Transposon TX1 uncharacterized</fullName>
    </submittedName>
</protein>
<dbReference type="InterPro" id="IPR036691">
    <property type="entry name" value="Endo/exonu/phosph_ase_sf"/>
</dbReference>
<dbReference type="Proteomes" id="UP000321393">
    <property type="component" value="Unassembled WGS sequence"/>
</dbReference>
<dbReference type="InterPro" id="IPR043502">
    <property type="entry name" value="DNA/RNA_pol_sf"/>
</dbReference>
<dbReference type="SUPFAM" id="SSF56672">
    <property type="entry name" value="DNA/RNA polymerases"/>
    <property type="match status" value="1"/>
</dbReference>